<gene>
    <name evidence="1" type="ORF">BJY01DRAFT_209277</name>
</gene>
<reference evidence="1 2" key="1">
    <citation type="submission" date="2024-07" db="EMBL/GenBank/DDBJ databases">
        <title>Section-level genome sequencing and comparative genomics of Aspergillus sections Usti and Cavernicolus.</title>
        <authorList>
            <consortium name="Lawrence Berkeley National Laboratory"/>
            <person name="Nybo J.L."/>
            <person name="Vesth T.C."/>
            <person name="Theobald S."/>
            <person name="Frisvad J.C."/>
            <person name="Larsen T.O."/>
            <person name="Kjaerboelling I."/>
            <person name="Rothschild-Mancinelli K."/>
            <person name="Lyhne E.K."/>
            <person name="Kogle M.E."/>
            <person name="Barry K."/>
            <person name="Clum A."/>
            <person name="Na H."/>
            <person name="Ledsgaard L."/>
            <person name="Lin J."/>
            <person name="Lipzen A."/>
            <person name="Kuo A."/>
            <person name="Riley R."/>
            <person name="Mondo S."/>
            <person name="Labutti K."/>
            <person name="Haridas S."/>
            <person name="Pangalinan J."/>
            <person name="Salamov A.A."/>
            <person name="Simmons B.A."/>
            <person name="Magnuson J.K."/>
            <person name="Chen J."/>
            <person name="Drula E."/>
            <person name="Henrissat B."/>
            <person name="Wiebenga A."/>
            <person name="Lubbers R.J."/>
            <person name="Gomes A.C."/>
            <person name="Makela M.R."/>
            <person name="Stajich J."/>
            <person name="Grigoriev I.V."/>
            <person name="Mortensen U.H."/>
            <person name="De Vries R.P."/>
            <person name="Baker S.E."/>
            <person name="Andersen M.R."/>
        </authorList>
    </citation>
    <scope>NUCLEOTIDE SEQUENCE [LARGE SCALE GENOMIC DNA]</scope>
    <source>
        <strain evidence="1 2">CBS 123904</strain>
    </source>
</reference>
<protein>
    <submittedName>
        <fullName evidence="1">Uncharacterized protein</fullName>
    </submittedName>
</protein>
<name>A0ABR4KFT8_9EURO</name>
<dbReference type="EMBL" id="JBFXLU010000031">
    <property type="protein sequence ID" value="KAL2851145.1"/>
    <property type="molecule type" value="Genomic_DNA"/>
</dbReference>
<comment type="caution">
    <text evidence="1">The sequence shown here is derived from an EMBL/GenBank/DDBJ whole genome shotgun (WGS) entry which is preliminary data.</text>
</comment>
<sequence>NEWMDGWMDGWMVAGESQTYQFCNQAHISTSAAKCTSFSSLDDNANTSLISNGGG</sequence>
<proteinExistence type="predicted"/>
<feature type="non-terminal residue" evidence="1">
    <location>
        <position position="1"/>
    </location>
</feature>
<dbReference type="Proteomes" id="UP001610446">
    <property type="component" value="Unassembled WGS sequence"/>
</dbReference>
<organism evidence="1 2">
    <name type="scientific">Aspergillus pseudoustus</name>
    <dbReference type="NCBI Taxonomy" id="1810923"/>
    <lineage>
        <taxon>Eukaryota</taxon>
        <taxon>Fungi</taxon>
        <taxon>Dikarya</taxon>
        <taxon>Ascomycota</taxon>
        <taxon>Pezizomycotina</taxon>
        <taxon>Eurotiomycetes</taxon>
        <taxon>Eurotiomycetidae</taxon>
        <taxon>Eurotiales</taxon>
        <taxon>Aspergillaceae</taxon>
        <taxon>Aspergillus</taxon>
        <taxon>Aspergillus subgen. Nidulantes</taxon>
    </lineage>
</organism>
<evidence type="ECO:0000313" key="2">
    <source>
        <dbReference type="Proteomes" id="UP001610446"/>
    </source>
</evidence>
<evidence type="ECO:0000313" key="1">
    <source>
        <dbReference type="EMBL" id="KAL2851145.1"/>
    </source>
</evidence>
<accession>A0ABR4KFT8</accession>
<keyword evidence="2" id="KW-1185">Reference proteome</keyword>